<feature type="region of interest" description="Disordered" evidence="2">
    <location>
        <begin position="1"/>
        <end position="21"/>
    </location>
</feature>
<dbReference type="PANTHER" id="PTHR35870:SF7">
    <property type="entry name" value="BAEYER-VILLIGER OXIDASE MDPL"/>
    <property type="match status" value="1"/>
</dbReference>
<sequence>MLPITPSPEHQGIARTAESTADAHTLETAGRLLQKNHDDFHVFWRDEAGHDHIVHSILTVLALGGDAADVQRAYDDGYAIQRARVPADPHAVARLSDPAFFLAHMGVLSHYSDFLVFFEHQIGERGYCPVVQEYCFGRTPLADTMLARLFEGLFHPIIHLGLGVEFDLPAIVAEALAMAACHNSDGIDHFFFECERISSASSAPGKPLATLLDEVRAHDKVRHAVRPEDGPACVKDGVLGRAGAEMAKLAAQYRVQPDAAGLERATAEDISCATYTAGAAQRPGKAPAIDFFYLHNVTSSLSLTVLGRETWIDVADRARLVEWKARLDLVWYAASGAVALDAGAIASYVPGPSKGMGWAELYRAVLGQHDDGHLAKFVRALKNGCDVEEALAGAGQEEEVARLMPVRGDMWLRIAQMSYDSALGKTEVLDKWIFGAGFDERWACRP</sequence>
<keyword evidence="1" id="KW-0560">Oxidoreductase</keyword>
<evidence type="ECO:0000256" key="1">
    <source>
        <dbReference type="ARBA" id="ARBA00023002"/>
    </source>
</evidence>
<name>A0A3S4F5R0_9PEZI</name>
<gene>
    <name evidence="3" type="ORF">TT172_LOCUS7777</name>
</gene>
<evidence type="ECO:0000313" key="3">
    <source>
        <dbReference type="EMBL" id="SPQ25358.1"/>
    </source>
</evidence>
<dbReference type="Pfam" id="PF14027">
    <property type="entry name" value="Questin_oxidase"/>
    <property type="match status" value="1"/>
</dbReference>
<protein>
    <submittedName>
        <fullName evidence="3">099811ce-411b-4082-844d-f9b42c878f83</fullName>
    </submittedName>
</protein>
<proteinExistence type="predicted"/>
<dbReference type="PANTHER" id="PTHR35870">
    <property type="entry name" value="PROTEIN, PUTATIVE (AFU_ORTHOLOGUE AFUA_5G03330)-RELATED"/>
    <property type="match status" value="1"/>
</dbReference>
<organism evidence="3 4">
    <name type="scientific">Thermothielavioides terrestris</name>
    <dbReference type="NCBI Taxonomy" id="2587410"/>
    <lineage>
        <taxon>Eukaryota</taxon>
        <taxon>Fungi</taxon>
        <taxon>Dikarya</taxon>
        <taxon>Ascomycota</taxon>
        <taxon>Pezizomycotina</taxon>
        <taxon>Sordariomycetes</taxon>
        <taxon>Sordariomycetidae</taxon>
        <taxon>Sordariales</taxon>
        <taxon>Chaetomiaceae</taxon>
        <taxon>Thermothielavioides</taxon>
    </lineage>
</organism>
<dbReference type="GO" id="GO:0016491">
    <property type="term" value="F:oxidoreductase activity"/>
    <property type="evidence" value="ECO:0007669"/>
    <property type="project" value="UniProtKB-KW"/>
</dbReference>
<dbReference type="InterPro" id="IPR025337">
    <property type="entry name" value="Questin_oxidase-like"/>
</dbReference>
<evidence type="ECO:0000256" key="2">
    <source>
        <dbReference type="SAM" id="MobiDB-lite"/>
    </source>
</evidence>
<dbReference type="Proteomes" id="UP000289323">
    <property type="component" value="Unassembled WGS sequence"/>
</dbReference>
<accession>A0A3S4F5R0</accession>
<dbReference type="EMBL" id="OUUZ01000015">
    <property type="protein sequence ID" value="SPQ25358.1"/>
    <property type="molecule type" value="Genomic_DNA"/>
</dbReference>
<evidence type="ECO:0000313" key="4">
    <source>
        <dbReference type="Proteomes" id="UP000289323"/>
    </source>
</evidence>
<reference evidence="3 4" key="1">
    <citation type="submission" date="2018-04" db="EMBL/GenBank/DDBJ databases">
        <authorList>
            <person name="Huttner S."/>
            <person name="Dainat J."/>
        </authorList>
    </citation>
    <scope>NUCLEOTIDE SEQUENCE [LARGE SCALE GENOMIC DNA]</scope>
</reference>
<dbReference type="AlphaFoldDB" id="A0A3S4F5R0"/>